<dbReference type="AlphaFoldDB" id="A0A2Y9BND7"/>
<protein>
    <recommendedName>
        <fullName evidence="3">PilX N-terminal</fullName>
    </recommendedName>
</protein>
<keyword evidence="2" id="KW-1185">Reference proteome</keyword>
<evidence type="ECO:0008006" key="3">
    <source>
        <dbReference type="Google" id="ProtNLM"/>
    </source>
</evidence>
<organism evidence="1 2">
    <name type="scientific">Faecalicatena orotica</name>
    <dbReference type="NCBI Taxonomy" id="1544"/>
    <lineage>
        <taxon>Bacteria</taxon>
        <taxon>Bacillati</taxon>
        <taxon>Bacillota</taxon>
        <taxon>Clostridia</taxon>
        <taxon>Lachnospirales</taxon>
        <taxon>Lachnospiraceae</taxon>
        <taxon>Faecalicatena</taxon>
    </lineage>
</organism>
<dbReference type="EMBL" id="QGDL01000013">
    <property type="protein sequence ID" value="PWJ23598.1"/>
    <property type="molecule type" value="Genomic_DNA"/>
</dbReference>
<dbReference type="Proteomes" id="UP000245845">
    <property type="component" value="Unassembled WGS sequence"/>
</dbReference>
<name>A0A2Y9BND7_9FIRM</name>
<dbReference type="RefSeq" id="WP_109732786.1">
    <property type="nucleotide sequence ID" value="NZ_BAAACK010000005.1"/>
</dbReference>
<sequence length="164" mass="18234">METNKKSAPFVNIGSSSLLVIFLVLCLVTFATLSLSSAQSDYKFSQKLADRRTDYYTASNQAEEILDSIDAVLAHSYKESPDTYFAEVQSSLSELTFGDTLDMDFSTGTPSVAYQVTVDEKQALSVVLELNPTDRISEGFCRVRQWKVVATQEWSGDDTLNLMK</sequence>
<reference evidence="1 2" key="1">
    <citation type="submission" date="2018-05" db="EMBL/GenBank/DDBJ databases">
        <title>The Hungate 1000. A catalogue of reference genomes from the rumen microbiome.</title>
        <authorList>
            <person name="Kelly W."/>
        </authorList>
    </citation>
    <scope>NUCLEOTIDE SEQUENCE [LARGE SCALE GENOMIC DNA]</scope>
    <source>
        <strain evidence="1 2">NLAE-zl-C242</strain>
    </source>
</reference>
<dbReference type="OrthoDB" id="2047533at2"/>
<proteinExistence type="predicted"/>
<evidence type="ECO:0000313" key="1">
    <source>
        <dbReference type="EMBL" id="PWJ23598.1"/>
    </source>
</evidence>
<comment type="caution">
    <text evidence="1">The sequence shown here is derived from an EMBL/GenBank/DDBJ whole genome shotgun (WGS) entry which is preliminary data.</text>
</comment>
<evidence type="ECO:0000313" key="2">
    <source>
        <dbReference type="Proteomes" id="UP000245845"/>
    </source>
</evidence>
<accession>A0A2Y9BND7</accession>
<gene>
    <name evidence="1" type="ORF">A8806_11331</name>
</gene>